<name>A0A974AFJ6_9BRAD</name>
<dbReference type="SUPFAM" id="SSF53756">
    <property type="entry name" value="UDP-Glycosyltransferase/glycogen phosphorylase"/>
    <property type="match status" value="1"/>
</dbReference>
<accession>A0A974AFJ6</accession>
<dbReference type="Pfam" id="PF13692">
    <property type="entry name" value="Glyco_trans_1_4"/>
    <property type="match status" value="1"/>
</dbReference>
<dbReference type="PANTHER" id="PTHR12526">
    <property type="entry name" value="GLYCOSYLTRANSFERASE"/>
    <property type="match status" value="1"/>
</dbReference>
<protein>
    <submittedName>
        <fullName evidence="2">Glycosyltransferase family 4 protein</fullName>
    </submittedName>
</protein>
<evidence type="ECO:0000313" key="2">
    <source>
        <dbReference type="EMBL" id="NVL08730.1"/>
    </source>
</evidence>
<dbReference type="AlphaFoldDB" id="A0A974AFJ6"/>
<dbReference type="RefSeq" id="WP_176532204.1">
    <property type="nucleotide sequence ID" value="NZ_CP088022.1"/>
</dbReference>
<dbReference type="GO" id="GO:0016757">
    <property type="term" value="F:glycosyltransferase activity"/>
    <property type="evidence" value="ECO:0007669"/>
    <property type="project" value="UniProtKB-ARBA"/>
</dbReference>
<dbReference type="CDD" id="cd03801">
    <property type="entry name" value="GT4_PimA-like"/>
    <property type="match status" value="1"/>
</dbReference>
<feature type="domain" description="Glycosyltransferase subfamily 4-like N-terminal" evidence="1">
    <location>
        <begin position="15"/>
        <end position="170"/>
    </location>
</feature>
<reference evidence="2" key="1">
    <citation type="submission" date="2020-06" db="EMBL/GenBank/DDBJ databases">
        <title>Whole Genome Sequence of Bradyrhizobium sp. Strain 66S1MB.</title>
        <authorList>
            <person name="Bromfield E."/>
            <person name="Cloutier S."/>
        </authorList>
    </citation>
    <scope>NUCLEOTIDE SEQUENCE</scope>
    <source>
        <strain evidence="2">66S1MB</strain>
    </source>
</reference>
<dbReference type="EMBL" id="JABWSX010000001">
    <property type="protein sequence ID" value="NVL08730.1"/>
    <property type="molecule type" value="Genomic_DNA"/>
</dbReference>
<sequence>MRIVLTRREALDWPDGVNIFIVSLAQALADLDHEVTIVVGSLQSHEEYRRLLGPRLDLPIVALSPTPLTGLASAAAWLRAKRIIDRLRPDLVVHSEAVPLPLRGTIVQVVHDLEPRSGRLAPLWRSIRRFSTKRCDYVVATTTELRDELVRDLGMSRHQLAVIPKCIELQAYRGGDLAARERAILHSGTSPYKDPAATIRAFGVLDDPSVGLYVAGDITRQTQAAVDALPDRIRGRVILLGSVDGQTVRMLHGRVRVAAFPTRYAVPVASATVMEAIASGTPIVGSSRLSRDVLENDVNGLVTDTSPGAMAIALRSILNDDALWLRLSAGARRMAQRFDGFRVARQYIELASGGARRSYRHGDRESGSGLIGFRRENPHSLRRLSSNA</sequence>
<evidence type="ECO:0000259" key="1">
    <source>
        <dbReference type="Pfam" id="PF13439"/>
    </source>
</evidence>
<proteinExistence type="predicted"/>
<dbReference type="Pfam" id="PF13439">
    <property type="entry name" value="Glyco_transf_4"/>
    <property type="match status" value="1"/>
</dbReference>
<dbReference type="InterPro" id="IPR028098">
    <property type="entry name" value="Glyco_trans_4-like_N"/>
</dbReference>
<dbReference type="PANTHER" id="PTHR12526:SF638">
    <property type="entry name" value="SPORE COAT PROTEIN SA"/>
    <property type="match status" value="1"/>
</dbReference>
<comment type="caution">
    <text evidence="2">The sequence shown here is derived from an EMBL/GenBank/DDBJ whole genome shotgun (WGS) entry which is preliminary data.</text>
</comment>
<dbReference type="Gene3D" id="3.40.50.2000">
    <property type="entry name" value="Glycogen Phosphorylase B"/>
    <property type="match status" value="2"/>
</dbReference>
<gene>
    <name evidence="2" type="ORF">HU230_23800</name>
</gene>
<organism evidence="2">
    <name type="scientific">Bradyrhizobium quebecense</name>
    <dbReference type="NCBI Taxonomy" id="2748629"/>
    <lineage>
        <taxon>Bacteria</taxon>
        <taxon>Pseudomonadati</taxon>
        <taxon>Pseudomonadota</taxon>
        <taxon>Alphaproteobacteria</taxon>
        <taxon>Hyphomicrobiales</taxon>
        <taxon>Nitrobacteraceae</taxon>
        <taxon>Bradyrhizobium</taxon>
    </lineage>
</organism>